<dbReference type="InterPro" id="IPR000917">
    <property type="entry name" value="Sulfatase_N"/>
</dbReference>
<dbReference type="Pfam" id="PF00884">
    <property type="entry name" value="Sulfatase"/>
    <property type="match status" value="1"/>
</dbReference>
<dbReference type="OrthoDB" id="3164at2157"/>
<reference evidence="4" key="1">
    <citation type="submission" date="2015-03" db="EMBL/GenBank/DDBJ databases">
        <authorList>
            <person name="Urmite Genomes"/>
        </authorList>
    </citation>
    <scope>NUCLEOTIDE SEQUENCE [LARGE SCALE GENOMIC DNA]</scope>
    <source>
        <strain evidence="4">Arc-Hr</strain>
    </source>
</reference>
<dbReference type="Proteomes" id="UP000198902">
    <property type="component" value="Unassembled WGS sequence"/>
</dbReference>
<dbReference type="Gene3D" id="3.40.720.10">
    <property type="entry name" value="Alkaline Phosphatase, subunit A"/>
    <property type="match status" value="1"/>
</dbReference>
<feature type="domain" description="Sulfatase N-terminal" evidence="2">
    <location>
        <begin position="4"/>
        <end position="321"/>
    </location>
</feature>
<dbReference type="InterPro" id="IPR017850">
    <property type="entry name" value="Alkaline_phosphatase_core_sf"/>
</dbReference>
<dbReference type="EMBL" id="CSTE01000001">
    <property type="protein sequence ID" value="CQR48723.1"/>
    <property type="molecule type" value="Genomic_DNA"/>
</dbReference>
<dbReference type="SUPFAM" id="SSF53649">
    <property type="entry name" value="Alkaline phosphatase-like"/>
    <property type="match status" value="1"/>
</dbReference>
<sequence>MTSDVFLLVFDTLRRDYIEPYSKNVSTPGFSKLFADSIVLEKAYSTGSWTVPAHGSLFTGKYPSEHGATGLTKKLPREPKTIAEVTSDNGYEPVAISTNPWVSPDFGFYRGFGSQSEFIYPELPFADVGSPWDAVNENDDLLRSFSKVLRWSTEKNTTKRLIKAMYAYLFFDQKVPSANEVTDQLTSSLDSVSDSMPVFGFVNYMDAHEPYFDDERDSQIKWNLHSVGSSPEIGQNTIRDGYKSSVESLDNGVSYLVEQLRDQDRYDDALIIGVADHGQSLGEHDYWGHGTYLYDELLHVPAFVKPPGGSQSDEWINQPFSIRRVFDLVSQATDGEIDDLRLWLQNATERVVAAESTGPHMDIEHTLDAVSEAGYWKFYGGSWKASKYLDDGELTIHQNQEDIPKEEIYEDVNKYVDDNDISTTKMSDNNSGLSSDIEKRLEHLGYK</sequence>
<evidence type="ECO:0000313" key="3">
    <source>
        <dbReference type="EMBL" id="CQR48723.1"/>
    </source>
</evidence>
<gene>
    <name evidence="3" type="ORF">BN996_00170</name>
</gene>
<dbReference type="PANTHER" id="PTHR42693:SF33">
    <property type="entry name" value="ARYLSULFATASE"/>
    <property type="match status" value="1"/>
</dbReference>
<dbReference type="InterPro" id="IPR050738">
    <property type="entry name" value="Sulfatase"/>
</dbReference>
<dbReference type="CDD" id="cd16148">
    <property type="entry name" value="sulfatase_like"/>
    <property type="match status" value="1"/>
</dbReference>
<evidence type="ECO:0000256" key="1">
    <source>
        <dbReference type="ARBA" id="ARBA00008779"/>
    </source>
</evidence>
<evidence type="ECO:0000259" key="2">
    <source>
        <dbReference type="Pfam" id="PF00884"/>
    </source>
</evidence>
<evidence type="ECO:0000313" key="4">
    <source>
        <dbReference type="Proteomes" id="UP000198902"/>
    </source>
</evidence>
<comment type="similarity">
    <text evidence="1">Belongs to the sulfatase family.</text>
</comment>
<dbReference type="RefSeq" id="WP_089776766.1">
    <property type="nucleotide sequence ID" value="NZ_CABLRR010000001.1"/>
</dbReference>
<name>A0A0D6JM97_9EURY</name>
<dbReference type="AlphaFoldDB" id="A0A0D6JM97"/>
<proteinExistence type="inferred from homology"/>
<protein>
    <submittedName>
        <fullName evidence="3">Sulfatase</fullName>
    </submittedName>
</protein>
<dbReference type="PANTHER" id="PTHR42693">
    <property type="entry name" value="ARYLSULFATASE FAMILY MEMBER"/>
    <property type="match status" value="1"/>
</dbReference>
<organism evidence="3 4">
    <name type="scientific">Haloferax massiliensis</name>
    <dbReference type="NCBI Taxonomy" id="1476858"/>
    <lineage>
        <taxon>Archaea</taxon>
        <taxon>Methanobacteriati</taxon>
        <taxon>Methanobacteriota</taxon>
        <taxon>Stenosarchaea group</taxon>
        <taxon>Halobacteria</taxon>
        <taxon>Halobacteriales</taxon>
        <taxon>Haloferacaceae</taxon>
        <taxon>Haloferax</taxon>
    </lineage>
</organism>
<dbReference type="GO" id="GO:0004065">
    <property type="term" value="F:arylsulfatase activity"/>
    <property type="evidence" value="ECO:0007669"/>
    <property type="project" value="TreeGrafter"/>
</dbReference>
<accession>A0A0D6JM97</accession>
<keyword evidence="4" id="KW-1185">Reference proteome</keyword>